<dbReference type="InterPro" id="IPR055362">
    <property type="entry name" value="PTHB1_pf_dom"/>
</dbReference>
<comment type="caution">
    <text evidence="6">The sequence shown here is derived from an EMBL/GenBank/DDBJ whole genome shotgun (WGS) entry which is preliminary data.</text>
</comment>
<dbReference type="Proteomes" id="UP000752696">
    <property type="component" value="Unassembled WGS sequence"/>
</dbReference>
<evidence type="ECO:0000259" key="3">
    <source>
        <dbReference type="Pfam" id="PF23337"/>
    </source>
</evidence>
<gene>
    <name evidence="6" type="ORF">MHI_LOCUS623178</name>
</gene>
<dbReference type="GO" id="GO:0060271">
    <property type="term" value="P:cilium assembly"/>
    <property type="evidence" value="ECO:0007669"/>
    <property type="project" value="TreeGrafter"/>
</dbReference>
<dbReference type="InterPro" id="IPR028073">
    <property type="entry name" value="PHTB1_N_dom"/>
</dbReference>
<feature type="domain" description="PTHB1 N-terminal" evidence="1">
    <location>
        <begin position="1"/>
        <end position="377"/>
    </location>
</feature>
<dbReference type="InterPro" id="IPR028074">
    <property type="entry name" value="PHTB1_GAE_dom"/>
</dbReference>
<keyword evidence="7" id="KW-1185">Reference proteome</keyword>
<reference evidence="6" key="1">
    <citation type="submission" date="2020-07" db="EMBL/GenBank/DDBJ databases">
        <authorList>
            <person name="Nazaruddin N."/>
        </authorList>
    </citation>
    <scope>NUCLEOTIDE SEQUENCE</scope>
</reference>
<dbReference type="InterPro" id="IPR055364">
    <property type="entry name" value="PTHB1_CtH_dom"/>
</dbReference>
<evidence type="ECO:0000259" key="5">
    <source>
        <dbReference type="Pfam" id="PF23339"/>
    </source>
</evidence>
<dbReference type="AlphaFoldDB" id="A0A6V7H8W7"/>
<dbReference type="Pfam" id="PF14727">
    <property type="entry name" value="PHTB1_N"/>
    <property type="match status" value="1"/>
</dbReference>
<accession>A0A6V7H8W7</accession>
<feature type="domain" description="PTHB1 GAE" evidence="2">
    <location>
        <begin position="453"/>
        <end position="546"/>
    </location>
</feature>
<sequence>MSLFKTKEWWRTRCGANETFDRHSLLAAPLFGKERQDILVVGSHDGYLRMYSPSSQWVDETKSPTNYKSTDLMIETRLDDCIVDLKAGRGSQDLRLAVLTASKLTVFDVALVEESSEYGLPLGDRCELKIAYEHRLPRFPASLTVGPFGGVRGRDFLCVQCLDGTLLFYEQEVFAFAQATRNRLLAEPIVYVPRYDLFVAASSSWCLECHRHVLARRGTRVVYQSMAEWSRNKKERIDANNANNNLEPDSTYNVGEAVLGIEVVTLSSFEVGIVVLGERHLYCLRDNCTSVKYAKRLEYKPLCFRAYVIEPDGKLMVLVIADTSTLMIYEGSTLRWSAQLPFAPVTVARVQLEHLHGVIVILSADGRLEACYLGSEPSLFVAPPLHPRGYDYAAAERELSELRATVSSKSKQTEDRTSDAGTDAELMVSVNASLDSDRPEIERESEAEVESRPICNVAIELSSYATLDDVQVCVDVSKPLLVTDDFYALTSLCESISREDRSPINGERHVTKIQVYLDRDWPVFSLDVSVTVTYRTDAGVLRVVRKTSQLPLKTVLRSCPPDSSASFVTVVKSDAPPLAFTQLFPEFSADQCQRQGWNALGLRQVHTGQKVTVVSGNRYRVQSNDGSFSVLVVRRLMDRWRGKSEGKATVEASSVGQNHMRSVHRRIDEHFAARREIDRITNEIGLLTSQLRNVERRMLRAARERNEGSLADTGLPFLFDRTCRAIFALLEDLAKARTVRERAGHELRCSVELLLLVTTRWNASDDERYEALRAAIGFEPRASDRLDWEEMADAALAALLKSTSRKSATSSETMSSPAWNALTPIASSRELSKLKTRLAHAIGRLAGARESDIAEMEANDGNEHVVELSA</sequence>
<name>A0A6V7H8W7_9HYME</name>
<organism evidence="6 7">
    <name type="scientific">Heterotrigona itama</name>
    <dbReference type="NCBI Taxonomy" id="395501"/>
    <lineage>
        <taxon>Eukaryota</taxon>
        <taxon>Metazoa</taxon>
        <taxon>Ecdysozoa</taxon>
        <taxon>Arthropoda</taxon>
        <taxon>Hexapoda</taxon>
        <taxon>Insecta</taxon>
        <taxon>Pterygota</taxon>
        <taxon>Neoptera</taxon>
        <taxon>Endopterygota</taxon>
        <taxon>Hymenoptera</taxon>
        <taxon>Apocrita</taxon>
        <taxon>Aculeata</taxon>
        <taxon>Apoidea</taxon>
        <taxon>Anthophila</taxon>
        <taxon>Apidae</taxon>
        <taxon>Heterotrigona</taxon>
    </lineage>
</organism>
<dbReference type="Pfam" id="PF23339">
    <property type="entry name" value="PTHB1_CtH"/>
    <property type="match status" value="1"/>
</dbReference>
<dbReference type="Pfam" id="PF14728">
    <property type="entry name" value="PTHB1_GAE"/>
    <property type="match status" value="1"/>
</dbReference>
<dbReference type="InterPro" id="IPR055363">
    <property type="entry name" value="PTHB1_hp_dom"/>
</dbReference>
<evidence type="ECO:0000259" key="1">
    <source>
        <dbReference type="Pfam" id="PF14727"/>
    </source>
</evidence>
<dbReference type="Pfam" id="PF23338">
    <property type="entry name" value="PTHB1_hp"/>
    <property type="match status" value="1"/>
</dbReference>
<dbReference type="PANTHER" id="PTHR20991">
    <property type="entry name" value="PARATHYROID HORMONE-RESPONSIVE B1 GENE"/>
    <property type="match status" value="1"/>
</dbReference>
<dbReference type="InterPro" id="IPR026511">
    <property type="entry name" value="PTHB1"/>
</dbReference>
<feature type="domain" description="PTHB1 hairpin" evidence="4">
    <location>
        <begin position="660"/>
        <end position="761"/>
    </location>
</feature>
<feature type="domain" description="PTHB1 platform" evidence="3">
    <location>
        <begin position="551"/>
        <end position="647"/>
    </location>
</feature>
<proteinExistence type="predicted"/>
<dbReference type="OrthoDB" id="10262646at2759"/>
<dbReference type="GO" id="GO:0016020">
    <property type="term" value="C:membrane"/>
    <property type="evidence" value="ECO:0007669"/>
    <property type="project" value="TreeGrafter"/>
</dbReference>
<evidence type="ECO:0008006" key="8">
    <source>
        <dbReference type="Google" id="ProtNLM"/>
    </source>
</evidence>
<dbReference type="PANTHER" id="PTHR20991:SF0">
    <property type="entry name" value="PROTEIN PTHB1"/>
    <property type="match status" value="1"/>
</dbReference>
<protein>
    <recommendedName>
        <fullName evidence="8">PTHB1 N-terminal domain-containing protein</fullName>
    </recommendedName>
</protein>
<evidence type="ECO:0000259" key="4">
    <source>
        <dbReference type="Pfam" id="PF23338"/>
    </source>
</evidence>
<dbReference type="EMBL" id="CAJDYZ010009073">
    <property type="protein sequence ID" value="CAD1476152.1"/>
    <property type="molecule type" value="Genomic_DNA"/>
</dbReference>
<evidence type="ECO:0000313" key="6">
    <source>
        <dbReference type="EMBL" id="CAD1476152.1"/>
    </source>
</evidence>
<evidence type="ECO:0000259" key="2">
    <source>
        <dbReference type="Pfam" id="PF14728"/>
    </source>
</evidence>
<dbReference type="GO" id="GO:0034464">
    <property type="term" value="C:BBSome"/>
    <property type="evidence" value="ECO:0007669"/>
    <property type="project" value="InterPro"/>
</dbReference>
<dbReference type="Pfam" id="PF23337">
    <property type="entry name" value="PTHB1_pf"/>
    <property type="match status" value="1"/>
</dbReference>
<evidence type="ECO:0000313" key="7">
    <source>
        <dbReference type="Proteomes" id="UP000752696"/>
    </source>
</evidence>
<feature type="domain" description="PTHB1 C-terminal helix bundle" evidence="5">
    <location>
        <begin position="766"/>
        <end position="845"/>
    </location>
</feature>